<dbReference type="InterPro" id="IPR015797">
    <property type="entry name" value="NUDIX_hydrolase-like_dom_sf"/>
</dbReference>
<evidence type="ECO:0000313" key="1">
    <source>
        <dbReference type="EMBL" id="KAF2024795.1"/>
    </source>
</evidence>
<dbReference type="EMBL" id="ML978284">
    <property type="protein sequence ID" value="KAF2024795.1"/>
    <property type="molecule type" value="Genomic_DNA"/>
</dbReference>
<evidence type="ECO:0008006" key="3">
    <source>
        <dbReference type="Google" id="ProtNLM"/>
    </source>
</evidence>
<gene>
    <name evidence="1" type="ORF">EK21DRAFT_104419</name>
</gene>
<proteinExistence type="predicted"/>
<protein>
    <recommendedName>
        <fullName evidence="3">Nudix hydrolase domain-containing protein</fullName>
    </recommendedName>
</protein>
<reference evidence="1" key="1">
    <citation type="journal article" date="2020" name="Stud. Mycol.">
        <title>101 Dothideomycetes genomes: a test case for predicting lifestyles and emergence of pathogens.</title>
        <authorList>
            <person name="Haridas S."/>
            <person name="Albert R."/>
            <person name="Binder M."/>
            <person name="Bloem J."/>
            <person name="Labutti K."/>
            <person name="Salamov A."/>
            <person name="Andreopoulos B."/>
            <person name="Baker S."/>
            <person name="Barry K."/>
            <person name="Bills G."/>
            <person name="Bluhm B."/>
            <person name="Cannon C."/>
            <person name="Castanera R."/>
            <person name="Culley D."/>
            <person name="Daum C."/>
            <person name="Ezra D."/>
            <person name="Gonzalez J."/>
            <person name="Henrissat B."/>
            <person name="Kuo A."/>
            <person name="Liang C."/>
            <person name="Lipzen A."/>
            <person name="Lutzoni F."/>
            <person name="Magnuson J."/>
            <person name="Mondo S."/>
            <person name="Nolan M."/>
            <person name="Ohm R."/>
            <person name="Pangilinan J."/>
            <person name="Park H.-J."/>
            <person name="Ramirez L."/>
            <person name="Alfaro M."/>
            <person name="Sun H."/>
            <person name="Tritt A."/>
            <person name="Yoshinaga Y."/>
            <person name="Zwiers L.-H."/>
            <person name="Turgeon B."/>
            <person name="Goodwin S."/>
            <person name="Spatafora J."/>
            <person name="Crous P."/>
            <person name="Grigoriev I."/>
        </authorList>
    </citation>
    <scope>NUCLEOTIDE SEQUENCE</scope>
    <source>
        <strain evidence="1">CBS 110217</strain>
    </source>
</reference>
<organism evidence="1 2">
    <name type="scientific">Setomelanomma holmii</name>
    <dbReference type="NCBI Taxonomy" id="210430"/>
    <lineage>
        <taxon>Eukaryota</taxon>
        <taxon>Fungi</taxon>
        <taxon>Dikarya</taxon>
        <taxon>Ascomycota</taxon>
        <taxon>Pezizomycotina</taxon>
        <taxon>Dothideomycetes</taxon>
        <taxon>Pleosporomycetidae</taxon>
        <taxon>Pleosporales</taxon>
        <taxon>Pleosporineae</taxon>
        <taxon>Phaeosphaeriaceae</taxon>
        <taxon>Setomelanomma</taxon>
    </lineage>
</organism>
<dbReference type="Proteomes" id="UP000799777">
    <property type="component" value="Unassembled WGS sequence"/>
</dbReference>
<dbReference type="OrthoDB" id="10261522at2759"/>
<accession>A0A9P4LH24</accession>
<comment type="caution">
    <text evidence="1">The sequence shown here is derived from an EMBL/GenBank/DDBJ whole genome shotgun (WGS) entry which is preliminary data.</text>
</comment>
<keyword evidence="2" id="KW-1185">Reference proteome</keyword>
<sequence length="253" mass="28944">MHPTIVDKMPWHNEFLISHDTRTVRTKSPECNLAFQQLVEAIIEQDLFQIVGGRHSEYFSIPGALYPIQIERFAVGLFGTTSRGAHLTAYTMTAEGDLKIWVPRRSYSVKTYHGMLDATVAGGVRAQESPHQTIIHEADEEASLPESLVQRDMVSCGVLTYVHQTDDAFFAEKGLVMPDMVDVYDLELEPHIVPMPKDEEKELQKGTFKPNSAVVMIDFFIRHDIITPENEENFTEICMRMHRRLPFPISKRR</sequence>
<dbReference type="CDD" id="cd03676">
    <property type="entry name" value="NUDIX_Tnr3_like"/>
    <property type="match status" value="1"/>
</dbReference>
<name>A0A9P4LH24_9PLEO</name>
<evidence type="ECO:0000313" key="2">
    <source>
        <dbReference type="Proteomes" id="UP000799777"/>
    </source>
</evidence>
<dbReference type="AlphaFoldDB" id="A0A9P4LH24"/>
<dbReference type="SUPFAM" id="SSF55811">
    <property type="entry name" value="Nudix"/>
    <property type="match status" value="1"/>
</dbReference>
<dbReference type="Gene3D" id="3.90.79.10">
    <property type="entry name" value="Nucleoside Triphosphate Pyrophosphohydrolase"/>
    <property type="match status" value="1"/>
</dbReference>